<keyword evidence="5" id="KW-1185">Reference proteome</keyword>
<organism evidence="4 5">
    <name type="scientific">marine gamma proteobacterium HTCC2143</name>
    <dbReference type="NCBI Taxonomy" id="247633"/>
    <lineage>
        <taxon>Bacteria</taxon>
        <taxon>Pseudomonadati</taxon>
        <taxon>Pseudomonadota</taxon>
        <taxon>Gammaproteobacteria</taxon>
        <taxon>Cellvibrionales</taxon>
        <taxon>Spongiibacteraceae</taxon>
        <taxon>BD1-7 clade</taxon>
    </lineage>
</organism>
<sequence length="272" mass="28289">MPIVWTISASAAGGGTGIQADLHTFHDFDVYGCTVVTALCAQNSFASGYTAVTEKKAVAAQINALDSDMPADAIKLGILPSKDIVESVIKYLEDFKGFVVYDLELENSGEVLLGEAGELVKTVLIPRVNLLVVNVDEAKALTGIAVSSGESLADTARVLLGMGAGSVLVTGAHIGDKRVDLWMSGDRCQWVTIDPLHTANNRGGGNVLSAVMTAAEARGLDIETSLKLAKAYVTQGIRGSYQVGSGPGAVAHLGWPASDADMPNLSETMPVS</sequence>
<dbReference type="eggNOG" id="COG0351">
    <property type="taxonomic scope" value="Bacteria"/>
</dbReference>
<dbReference type="STRING" id="247633.GP2143_12501"/>
<comment type="caution">
    <text evidence="4">The sequence shown here is derived from an EMBL/GenBank/DDBJ whole genome shotgun (WGS) entry which is preliminary data.</text>
</comment>
<dbReference type="InterPro" id="IPR029056">
    <property type="entry name" value="Ribokinase-like"/>
</dbReference>
<dbReference type="PANTHER" id="PTHR20858">
    <property type="entry name" value="PHOSPHOMETHYLPYRIMIDINE KINASE"/>
    <property type="match status" value="1"/>
</dbReference>
<dbReference type="CDD" id="cd01169">
    <property type="entry name" value="HMPP_kinase"/>
    <property type="match status" value="1"/>
</dbReference>
<dbReference type="Proteomes" id="UP000004931">
    <property type="component" value="Unassembled WGS sequence"/>
</dbReference>
<gene>
    <name evidence="4" type="ORF">GP2143_12501</name>
</gene>
<dbReference type="Gene3D" id="3.40.1190.20">
    <property type="match status" value="1"/>
</dbReference>
<dbReference type="SUPFAM" id="SSF53613">
    <property type="entry name" value="Ribokinase-like"/>
    <property type="match status" value="1"/>
</dbReference>
<dbReference type="InterPro" id="IPR004399">
    <property type="entry name" value="HMP/HMP-P_kinase_dom"/>
</dbReference>
<dbReference type="GO" id="GO:0009229">
    <property type="term" value="P:thiamine diphosphate biosynthetic process"/>
    <property type="evidence" value="ECO:0007669"/>
    <property type="project" value="UniProtKB-UniPathway"/>
</dbReference>
<evidence type="ECO:0000313" key="5">
    <source>
        <dbReference type="Proteomes" id="UP000004931"/>
    </source>
</evidence>
<dbReference type="UniPathway" id="UPA00060">
    <property type="reaction ID" value="UER00138"/>
</dbReference>
<dbReference type="InterPro" id="IPR013749">
    <property type="entry name" value="PM/HMP-P_kinase-1"/>
</dbReference>
<name>A0Y7H0_9GAMM</name>
<dbReference type="GO" id="GO:0008972">
    <property type="term" value="F:phosphomethylpyrimidine kinase activity"/>
    <property type="evidence" value="ECO:0007669"/>
    <property type="project" value="InterPro"/>
</dbReference>
<dbReference type="PANTHER" id="PTHR20858:SF17">
    <property type="entry name" value="HYDROXYMETHYLPYRIMIDINE_PHOSPHOMETHYLPYRIMIDINE KINASE THI20-RELATED"/>
    <property type="match status" value="1"/>
</dbReference>
<evidence type="ECO:0000256" key="1">
    <source>
        <dbReference type="ARBA" id="ARBA00004948"/>
    </source>
</evidence>
<dbReference type="EC" id="2.7.1.49" evidence="2"/>
<evidence type="ECO:0000313" key="4">
    <source>
        <dbReference type="EMBL" id="EAW32074.1"/>
    </source>
</evidence>
<dbReference type="AlphaFoldDB" id="A0Y7H0"/>
<dbReference type="EMBL" id="AAVT01000001">
    <property type="protein sequence ID" value="EAW32074.1"/>
    <property type="molecule type" value="Genomic_DNA"/>
</dbReference>
<comment type="pathway">
    <text evidence="1">Cofactor biosynthesis; thiamine diphosphate biosynthesis.</text>
</comment>
<keyword evidence="4" id="KW-0418">Kinase</keyword>
<keyword evidence="4" id="KW-0808">Transferase</keyword>
<proteinExistence type="predicted"/>
<evidence type="ECO:0000259" key="3">
    <source>
        <dbReference type="Pfam" id="PF08543"/>
    </source>
</evidence>
<reference evidence="4 5" key="1">
    <citation type="journal article" date="2010" name="J. Bacteriol.">
        <title>Genome sequence of the oligotrophic marine Gammaproteobacterium HTCC2143, isolated from the Oregon Coast.</title>
        <authorList>
            <person name="Oh H.M."/>
            <person name="Kang I."/>
            <person name="Ferriera S."/>
            <person name="Giovannoni S.J."/>
            <person name="Cho J.C."/>
        </authorList>
    </citation>
    <scope>NUCLEOTIDE SEQUENCE [LARGE SCALE GENOMIC DNA]</scope>
    <source>
        <strain evidence="4 5">HTCC2143</strain>
    </source>
</reference>
<dbReference type="GO" id="GO:0005829">
    <property type="term" value="C:cytosol"/>
    <property type="evidence" value="ECO:0007669"/>
    <property type="project" value="TreeGrafter"/>
</dbReference>
<evidence type="ECO:0000256" key="2">
    <source>
        <dbReference type="ARBA" id="ARBA00012135"/>
    </source>
</evidence>
<protein>
    <recommendedName>
        <fullName evidence="2">hydroxymethylpyrimidine kinase</fullName>
        <ecNumber evidence="2">2.7.1.49</ecNumber>
    </recommendedName>
</protein>
<dbReference type="GO" id="GO:0009228">
    <property type="term" value="P:thiamine biosynthetic process"/>
    <property type="evidence" value="ECO:0007669"/>
    <property type="project" value="InterPro"/>
</dbReference>
<dbReference type="GO" id="GO:0008902">
    <property type="term" value="F:hydroxymethylpyrimidine kinase activity"/>
    <property type="evidence" value="ECO:0007669"/>
    <property type="project" value="UniProtKB-EC"/>
</dbReference>
<feature type="domain" description="Pyridoxamine kinase/Phosphomethylpyrimidine kinase" evidence="3">
    <location>
        <begin position="13"/>
        <end position="250"/>
    </location>
</feature>
<dbReference type="Pfam" id="PF08543">
    <property type="entry name" value="Phos_pyr_kin"/>
    <property type="match status" value="1"/>
</dbReference>
<accession>A0Y7H0</accession>